<reference evidence="2" key="1">
    <citation type="submission" date="2023-03" db="EMBL/GenBank/DDBJ databases">
        <title>Near-Complete genome sequence of Lipomyces tetrasporous NRRL Y-64009, an oleaginous yeast capable of growing on lignocellulosic hydrolysates.</title>
        <authorList>
            <consortium name="Lawrence Berkeley National Laboratory"/>
            <person name="Jagtap S.S."/>
            <person name="Liu J.-J."/>
            <person name="Walukiewicz H.E."/>
            <person name="Pangilinan J."/>
            <person name="Lipzen A."/>
            <person name="Ahrendt S."/>
            <person name="Koriabine M."/>
            <person name="Cobaugh K."/>
            <person name="Salamov A."/>
            <person name="Yoshinaga Y."/>
            <person name="Ng V."/>
            <person name="Daum C."/>
            <person name="Grigoriev I.V."/>
            <person name="Slininger P.J."/>
            <person name="Dien B.S."/>
            <person name="Jin Y.-S."/>
            <person name="Rao C.V."/>
        </authorList>
    </citation>
    <scope>NUCLEOTIDE SEQUENCE</scope>
    <source>
        <strain evidence="2">NRRL Y-64009</strain>
    </source>
</reference>
<dbReference type="GeneID" id="80881552"/>
<organism evidence="2 3">
    <name type="scientific">Lipomyces tetrasporus</name>
    <dbReference type="NCBI Taxonomy" id="54092"/>
    <lineage>
        <taxon>Eukaryota</taxon>
        <taxon>Fungi</taxon>
        <taxon>Dikarya</taxon>
        <taxon>Ascomycota</taxon>
        <taxon>Saccharomycotina</taxon>
        <taxon>Lipomycetes</taxon>
        <taxon>Lipomycetales</taxon>
        <taxon>Lipomycetaceae</taxon>
        <taxon>Lipomyces</taxon>
    </lineage>
</organism>
<protein>
    <submittedName>
        <fullName evidence="2">Uncharacterized protein</fullName>
    </submittedName>
</protein>
<proteinExistence type="predicted"/>
<evidence type="ECO:0000313" key="2">
    <source>
        <dbReference type="EMBL" id="KAJ8104114.1"/>
    </source>
</evidence>
<dbReference type="SUPFAM" id="SSF52540">
    <property type="entry name" value="P-loop containing nucleoside triphosphate hydrolases"/>
    <property type="match status" value="1"/>
</dbReference>
<keyword evidence="3" id="KW-1185">Reference proteome</keyword>
<dbReference type="AlphaFoldDB" id="A0AAD7QZ68"/>
<sequence length="354" mass="39152">MALVHIPQPPGWLSGKRRPGVHRDFYCDLSLPGSTFSFPQLSSSNTDDLREKKVPISVRILGNKGAGKMTIAEEMLNIARRDPTYMEAIKIAADDTADDEPCSAAVDGEYGHGDKIFSVLEKWYDLRLRSLLPYAKKGHVTVRKDVKAAYFGVNNQAYVVLPTLNTVDKTNADEGSYKDNVIILVVDATTPELDNDTVFRVEYFLQRNPVSRIIVAVNKMDLVVESVNGDATDANVDGHESAGGRGNGYIRTNGNASPASPSGPRIGTRRDIYWHDLLKFGPESRFKAAADVVRRQIRNVESKLKNYEGQQLELVSVPTVAINGGNVNHGVLSHLCHWYQRSTVMEVLVREVVS</sequence>
<evidence type="ECO:0000313" key="3">
    <source>
        <dbReference type="Proteomes" id="UP001217417"/>
    </source>
</evidence>
<dbReference type="RefSeq" id="XP_056047564.1">
    <property type="nucleotide sequence ID" value="XM_056186386.1"/>
</dbReference>
<accession>A0AAD7QZ68</accession>
<gene>
    <name evidence="2" type="ORF">POJ06DRAFT_243612</name>
</gene>
<feature type="region of interest" description="Disordered" evidence="1">
    <location>
        <begin position="234"/>
        <end position="267"/>
    </location>
</feature>
<dbReference type="Proteomes" id="UP001217417">
    <property type="component" value="Unassembled WGS sequence"/>
</dbReference>
<name>A0AAD7QZ68_9ASCO</name>
<dbReference type="Gene3D" id="3.40.50.300">
    <property type="entry name" value="P-loop containing nucleotide triphosphate hydrolases"/>
    <property type="match status" value="1"/>
</dbReference>
<dbReference type="InterPro" id="IPR027417">
    <property type="entry name" value="P-loop_NTPase"/>
</dbReference>
<dbReference type="EMBL" id="JARPMG010000001">
    <property type="protein sequence ID" value="KAJ8104114.1"/>
    <property type="molecule type" value="Genomic_DNA"/>
</dbReference>
<comment type="caution">
    <text evidence="2">The sequence shown here is derived from an EMBL/GenBank/DDBJ whole genome shotgun (WGS) entry which is preliminary data.</text>
</comment>
<evidence type="ECO:0000256" key="1">
    <source>
        <dbReference type="SAM" id="MobiDB-lite"/>
    </source>
</evidence>
<feature type="compositionally biased region" description="Polar residues" evidence="1">
    <location>
        <begin position="250"/>
        <end position="260"/>
    </location>
</feature>